<feature type="transmembrane region" description="Helical" evidence="7">
    <location>
        <begin position="195"/>
        <end position="216"/>
    </location>
</feature>
<feature type="transmembrane region" description="Helical" evidence="7">
    <location>
        <begin position="228"/>
        <end position="251"/>
    </location>
</feature>
<comment type="caution">
    <text evidence="8">The sequence shown here is derived from an EMBL/GenBank/DDBJ whole genome shotgun (WGS) entry which is preliminary data.</text>
</comment>
<evidence type="ECO:0000313" key="8">
    <source>
        <dbReference type="EMBL" id="GAA2449631.1"/>
    </source>
</evidence>
<evidence type="ECO:0000256" key="7">
    <source>
        <dbReference type="SAM" id="Phobius"/>
    </source>
</evidence>
<name>A0ABN3K8M4_9ACTN</name>
<dbReference type="EMBL" id="BAAARW010000037">
    <property type="protein sequence ID" value="GAA2449631.1"/>
    <property type="molecule type" value="Genomic_DNA"/>
</dbReference>
<feature type="transmembrane region" description="Helical" evidence="7">
    <location>
        <begin position="289"/>
        <end position="309"/>
    </location>
</feature>
<feature type="transmembrane region" description="Helical" evidence="7">
    <location>
        <begin position="96"/>
        <end position="117"/>
    </location>
</feature>
<keyword evidence="4 7" id="KW-0812">Transmembrane</keyword>
<keyword evidence="9" id="KW-1185">Reference proteome</keyword>
<keyword evidence="2" id="KW-0813">Transport</keyword>
<feature type="transmembrane region" description="Helical" evidence="7">
    <location>
        <begin position="39"/>
        <end position="61"/>
    </location>
</feature>
<comment type="subcellular location">
    <subcellularLocation>
        <location evidence="1">Membrane</location>
        <topology evidence="1">Multi-pass membrane protein</topology>
    </subcellularLocation>
</comment>
<dbReference type="PANTHER" id="PTHR36838">
    <property type="entry name" value="AUXIN EFFLUX CARRIER FAMILY PROTEIN"/>
    <property type="match status" value="1"/>
</dbReference>
<keyword evidence="5 7" id="KW-1133">Transmembrane helix</keyword>
<evidence type="ECO:0000256" key="3">
    <source>
        <dbReference type="ARBA" id="ARBA00022475"/>
    </source>
</evidence>
<proteinExistence type="predicted"/>
<sequence length="310" mass="31701">MSAVVAAFATLVSVAVLGYLVGVAGVLRGQDELVLSRLAFFVATPALMFTTVATADLGSIFSPVLPTYVAGALAAQAVYVAVARWIWRRSRSETTIGLLAASYGNAGNVGMAVSVYVLDDGALIAPILLLQLLVMTPAAFLVLDGGGGQGGRGRAVRAALLRPLRNPLSVASLAGLAIAVAGLHPPAVLMRPVELVAGAAVPVALIAYGLSLSGPRRTDEEDGAGRDVALAVFLKIFLQPAAAYLVGRFALGLDGTALLASTLFAALPTAQNIYVYATHYRTATRLARGAVLVSTLLSIPVMIALGGLLA</sequence>
<evidence type="ECO:0000313" key="9">
    <source>
        <dbReference type="Proteomes" id="UP001501231"/>
    </source>
</evidence>
<keyword evidence="3" id="KW-1003">Cell membrane</keyword>
<evidence type="ECO:0000256" key="1">
    <source>
        <dbReference type="ARBA" id="ARBA00004141"/>
    </source>
</evidence>
<evidence type="ECO:0000256" key="4">
    <source>
        <dbReference type="ARBA" id="ARBA00022692"/>
    </source>
</evidence>
<accession>A0ABN3K8M4</accession>
<reference evidence="8 9" key="1">
    <citation type="journal article" date="2019" name="Int. J. Syst. Evol. Microbiol.">
        <title>The Global Catalogue of Microorganisms (GCM) 10K type strain sequencing project: providing services to taxonomists for standard genome sequencing and annotation.</title>
        <authorList>
            <consortium name="The Broad Institute Genomics Platform"/>
            <consortium name="The Broad Institute Genome Sequencing Center for Infectious Disease"/>
            <person name="Wu L."/>
            <person name="Ma J."/>
        </authorList>
    </citation>
    <scope>NUCLEOTIDE SEQUENCE [LARGE SCALE GENOMIC DNA]</scope>
    <source>
        <strain evidence="8 9">JCM 3325</strain>
    </source>
</reference>
<dbReference type="Pfam" id="PF03547">
    <property type="entry name" value="Mem_trans"/>
    <property type="match status" value="2"/>
</dbReference>
<dbReference type="RefSeq" id="WP_344596258.1">
    <property type="nucleotide sequence ID" value="NZ_BAAARW010000037.1"/>
</dbReference>
<gene>
    <name evidence="8" type="ORF">GCM10010191_79190</name>
</gene>
<feature type="transmembrane region" description="Helical" evidence="7">
    <location>
        <begin position="164"/>
        <end position="183"/>
    </location>
</feature>
<dbReference type="PANTHER" id="PTHR36838:SF1">
    <property type="entry name" value="SLR1864 PROTEIN"/>
    <property type="match status" value="1"/>
</dbReference>
<keyword evidence="6 7" id="KW-0472">Membrane</keyword>
<organism evidence="8 9">
    <name type="scientific">Actinomadura vinacea</name>
    <dbReference type="NCBI Taxonomy" id="115336"/>
    <lineage>
        <taxon>Bacteria</taxon>
        <taxon>Bacillati</taxon>
        <taxon>Actinomycetota</taxon>
        <taxon>Actinomycetes</taxon>
        <taxon>Streptosporangiales</taxon>
        <taxon>Thermomonosporaceae</taxon>
        <taxon>Actinomadura</taxon>
    </lineage>
</organism>
<feature type="transmembrane region" description="Helical" evidence="7">
    <location>
        <begin position="123"/>
        <end position="143"/>
    </location>
</feature>
<feature type="transmembrane region" description="Helical" evidence="7">
    <location>
        <begin position="257"/>
        <end position="277"/>
    </location>
</feature>
<dbReference type="Proteomes" id="UP001501231">
    <property type="component" value="Unassembled WGS sequence"/>
</dbReference>
<feature type="transmembrane region" description="Helical" evidence="7">
    <location>
        <begin position="6"/>
        <end position="27"/>
    </location>
</feature>
<feature type="transmembrane region" description="Helical" evidence="7">
    <location>
        <begin position="67"/>
        <end position="87"/>
    </location>
</feature>
<protein>
    <submittedName>
        <fullName evidence="8">AEC family transporter</fullName>
    </submittedName>
</protein>
<dbReference type="InterPro" id="IPR004776">
    <property type="entry name" value="Mem_transp_PIN-like"/>
</dbReference>
<evidence type="ECO:0000256" key="2">
    <source>
        <dbReference type="ARBA" id="ARBA00022448"/>
    </source>
</evidence>
<evidence type="ECO:0000256" key="5">
    <source>
        <dbReference type="ARBA" id="ARBA00022989"/>
    </source>
</evidence>
<evidence type="ECO:0000256" key="6">
    <source>
        <dbReference type="ARBA" id="ARBA00023136"/>
    </source>
</evidence>